<organism evidence="8 9">
    <name type="scientific">Staphylococcus canis</name>
    <dbReference type="NCBI Taxonomy" id="2724942"/>
    <lineage>
        <taxon>Bacteria</taxon>
        <taxon>Bacillati</taxon>
        <taxon>Bacillota</taxon>
        <taxon>Bacilli</taxon>
        <taxon>Bacillales</taxon>
        <taxon>Staphylococcaceae</taxon>
        <taxon>Staphylococcus</taxon>
    </lineage>
</organism>
<comment type="similarity">
    <text evidence="6">Belongs to the ABC-4 integral membrane protein family.</text>
</comment>
<feature type="transmembrane region" description="Helical" evidence="6">
    <location>
        <begin position="63"/>
        <end position="80"/>
    </location>
</feature>
<feature type="transmembrane region" description="Helical" evidence="6">
    <location>
        <begin position="230"/>
        <end position="250"/>
    </location>
</feature>
<dbReference type="EMBL" id="JABANU010000001">
    <property type="protein sequence ID" value="MBI5973983.1"/>
    <property type="molecule type" value="Genomic_DNA"/>
</dbReference>
<feature type="transmembrane region" description="Helical" evidence="6">
    <location>
        <begin position="18"/>
        <end position="35"/>
    </location>
</feature>
<dbReference type="PANTHER" id="PTHR46795:SF3">
    <property type="entry name" value="ABC TRANSPORTER PERMEASE"/>
    <property type="match status" value="1"/>
</dbReference>
<keyword evidence="9" id="KW-1185">Reference proteome</keyword>
<evidence type="ECO:0000256" key="5">
    <source>
        <dbReference type="ARBA" id="ARBA00023136"/>
    </source>
</evidence>
<feature type="transmembrane region" description="Helical" evidence="6">
    <location>
        <begin position="154"/>
        <end position="176"/>
    </location>
</feature>
<comment type="subcellular location">
    <subcellularLocation>
        <location evidence="1 6">Cell membrane</location>
        <topology evidence="1 6">Multi-pass membrane protein</topology>
    </subcellularLocation>
</comment>
<dbReference type="Pfam" id="PF02687">
    <property type="entry name" value="FtsX"/>
    <property type="match status" value="2"/>
</dbReference>
<keyword evidence="2 6" id="KW-1003">Cell membrane</keyword>
<evidence type="ECO:0000256" key="2">
    <source>
        <dbReference type="ARBA" id="ARBA00022475"/>
    </source>
</evidence>
<evidence type="ECO:0000256" key="4">
    <source>
        <dbReference type="ARBA" id="ARBA00022989"/>
    </source>
</evidence>
<dbReference type="PIRSF" id="PIRSF018968">
    <property type="entry name" value="ABC_permease_BceB"/>
    <property type="match status" value="1"/>
</dbReference>
<dbReference type="RefSeq" id="WP_198616778.1">
    <property type="nucleotide sequence ID" value="NZ_JABANU010000001.1"/>
</dbReference>
<dbReference type="Proteomes" id="UP000751852">
    <property type="component" value="Unassembled WGS sequence"/>
</dbReference>
<sequence length="631" mass="72109">MNFNHIVLKNLSRNLKHYTIYLVSLLISITMFFSFDTLKYSKSVTHGNEMELIVKAASIGEKFLFVIIVIFLLYANYLFLKRRTRSFALFQLIGLTRRDIFKMLLFEQSVIFAITLLVGSILGTLGSRLLSLILKKVFDFSVDVTLTFQPLSLLMTFILILTSLVLVMLQSIRFIRKHTIIEMMKLQQKTDSKETKLSIFEVIFGVVGIVMMVFGYYLSTVMFSGKWISALIYLPFIILFLTIIGAYLFFKSTVSVVFKVLKRTKNGNVNITDVIFTSSMMFRMKKNAFSLTVIAIISAITMSILSLASLSKASIENNVNTLSPHEYTFFDHQDATRFEKELKARNVSFEENKKELLTVPESKREGSDENIGALKVVSDKDMAQENINPDDIKIVSMSQINLIYNKLHDREKLQLGHDKKTVLRISRILKEYQFSYKSTLGMMVGIVDDGVYQKLKSESSDLSSDIDKEFGYDIPDKHQMKAADEANEVLGKHAVQSRSSILKEQNQNSSIFLFVTSFLGVIFLIAAGCIIYIKQMDEIEDEKDNFKILRKLGYTDKDMTKGFILKTLFNFGLPLFVGIAHTYFAARAFNNLVFSPSLNVIYIGIGVYTVIYLIFAFIALIHTKRLVKYKF</sequence>
<dbReference type="PANTHER" id="PTHR46795">
    <property type="entry name" value="ABC TRANSPORTER PERMEASE-RELATED-RELATED"/>
    <property type="match status" value="1"/>
</dbReference>
<keyword evidence="4 6" id="KW-1133">Transmembrane helix</keyword>
<evidence type="ECO:0000256" key="6">
    <source>
        <dbReference type="PIRNR" id="PIRNR018968"/>
    </source>
</evidence>
<reference evidence="8 9" key="1">
    <citation type="submission" date="2020-04" db="EMBL/GenBank/DDBJ databases">
        <title>Staphylococcus species from domestic dog.</title>
        <authorList>
            <person name="Paterson G.K."/>
        </authorList>
    </citation>
    <scope>NUCLEOTIDE SEQUENCE [LARGE SCALE GENOMIC DNA]</scope>
    <source>
        <strain evidence="8 9">H16/1A</strain>
    </source>
</reference>
<keyword evidence="6" id="KW-0813">Transport</keyword>
<feature type="domain" description="ABC3 transporter permease C-terminal" evidence="7">
    <location>
        <begin position="64"/>
        <end position="179"/>
    </location>
</feature>
<gene>
    <name evidence="8" type="ORF">HHH54_00045</name>
</gene>
<feature type="domain" description="ABC3 transporter permease C-terminal" evidence="7">
    <location>
        <begin position="518"/>
        <end position="623"/>
    </location>
</feature>
<feature type="transmembrane region" description="Helical" evidence="6">
    <location>
        <begin position="511"/>
        <end position="533"/>
    </location>
</feature>
<proteinExistence type="inferred from homology"/>
<dbReference type="InterPro" id="IPR027022">
    <property type="entry name" value="ABC_permease_BceB-typ"/>
</dbReference>
<accession>A0ABS0T5G8</accession>
<feature type="transmembrane region" description="Helical" evidence="6">
    <location>
        <begin position="288"/>
        <end position="310"/>
    </location>
</feature>
<feature type="transmembrane region" description="Helical" evidence="6">
    <location>
        <begin position="598"/>
        <end position="621"/>
    </location>
</feature>
<comment type="caution">
    <text evidence="8">The sequence shown here is derived from an EMBL/GenBank/DDBJ whole genome shotgun (WGS) entry which is preliminary data.</text>
</comment>
<dbReference type="InterPro" id="IPR052536">
    <property type="entry name" value="ABC-4_Integral_Memb_Prot"/>
</dbReference>
<evidence type="ECO:0000259" key="7">
    <source>
        <dbReference type="Pfam" id="PF02687"/>
    </source>
</evidence>
<evidence type="ECO:0000256" key="3">
    <source>
        <dbReference type="ARBA" id="ARBA00022692"/>
    </source>
</evidence>
<dbReference type="InterPro" id="IPR003838">
    <property type="entry name" value="ABC3_permease_C"/>
</dbReference>
<name>A0ABS0T5G8_9STAP</name>
<feature type="transmembrane region" description="Helical" evidence="6">
    <location>
        <begin position="567"/>
        <end position="586"/>
    </location>
</feature>
<feature type="transmembrane region" description="Helical" evidence="6">
    <location>
        <begin position="110"/>
        <end position="134"/>
    </location>
</feature>
<keyword evidence="5 6" id="KW-0472">Membrane</keyword>
<protein>
    <submittedName>
        <fullName evidence="8">ABC transporter permease</fullName>
    </submittedName>
</protein>
<evidence type="ECO:0000313" key="9">
    <source>
        <dbReference type="Proteomes" id="UP000751852"/>
    </source>
</evidence>
<evidence type="ECO:0000313" key="8">
    <source>
        <dbReference type="EMBL" id="MBI5973983.1"/>
    </source>
</evidence>
<evidence type="ECO:0000256" key="1">
    <source>
        <dbReference type="ARBA" id="ARBA00004651"/>
    </source>
</evidence>
<feature type="transmembrane region" description="Helical" evidence="6">
    <location>
        <begin position="197"/>
        <end position="218"/>
    </location>
</feature>
<keyword evidence="3 6" id="KW-0812">Transmembrane</keyword>